<evidence type="ECO:0000313" key="7">
    <source>
        <dbReference type="Proteomes" id="UP000178526"/>
    </source>
</evidence>
<evidence type="ECO:0000259" key="5">
    <source>
        <dbReference type="PROSITE" id="PS51918"/>
    </source>
</evidence>
<dbReference type="InterPro" id="IPR023885">
    <property type="entry name" value="4Fe4S-binding_SPASM_dom"/>
</dbReference>
<dbReference type="Pfam" id="PF04055">
    <property type="entry name" value="Radical_SAM"/>
    <property type="match status" value="1"/>
</dbReference>
<name>A0A1F7RLS7_9BACT</name>
<dbReference type="CDD" id="cd01335">
    <property type="entry name" value="Radical_SAM"/>
    <property type="match status" value="1"/>
</dbReference>
<dbReference type="EMBL" id="MGDB01000045">
    <property type="protein sequence ID" value="OGL42473.1"/>
    <property type="molecule type" value="Genomic_DNA"/>
</dbReference>
<dbReference type="Gene3D" id="3.20.20.70">
    <property type="entry name" value="Aldolase class I"/>
    <property type="match status" value="1"/>
</dbReference>
<evidence type="ECO:0000313" key="6">
    <source>
        <dbReference type="EMBL" id="OGL42473.1"/>
    </source>
</evidence>
<evidence type="ECO:0000256" key="1">
    <source>
        <dbReference type="ARBA" id="ARBA00022691"/>
    </source>
</evidence>
<dbReference type="PANTHER" id="PTHR43524:SF1">
    <property type="entry name" value="RADICAL SAM SUPERFAMILY PROTEIN"/>
    <property type="match status" value="1"/>
</dbReference>
<evidence type="ECO:0000256" key="4">
    <source>
        <dbReference type="ARBA" id="ARBA00023014"/>
    </source>
</evidence>
<dbReference type="SUPFAM" id="SSF102114">
    <property type="entry name" value="Radical SAM enzymes"/>
    <property type="match status" value="1"/>
</dbReference>
<proteinExistence type="predicted"/>
<organism evidence="6 7">
    <name type="scientific">Candidatus Schekmanbacteria bacterium GWA2_38_11</name>
    <dbReference type="NCBI Taxonomy" id="1817876"/>
    <lineage>
        <taxon>Bacteria</taxon>
        <taxon>Candidatus Schekmaniibacteriota</taxon>
    </lineage>
</organism>
<keyword evidence="4" id="KW-0411">Iron-sulfur</keyword>
<dbReference type="InterPro" id="IPR058240">
    <property type="entry name" value="rSAM_sf"/>
</dbReference>
<feature type="domain" description="Radical SAM core" evidence="5">
    <location>
        <begin position="58"/>
        <end position="264"/>
    </location>
</feature>
<dbReference type="GO" id="GO:0051536">
    <property type="term" value="F:iron-sulfur cluster binding"/>
    <property type="evidence" value="ECO:0007669"/>
    <property type="project" value="UniProtKB-KW"/>
</dbReference>
<dbReference type="SFLD" id="SFLDG01067">
    <property type="entry name" value="SPASM/twitch_domain_containing"/>
    <property type="match status" value="1"/>
</dbReference>
<evidence type="ECO:0000256" key="3">
    <source>
        <dbReference type="ARBA" id="ARBA00023004"/>
    </source>
</evidence>
<keyword evidence="3" id="KW-0408">Iron</keyword>
<sequence length="349" mass="39556">MTSIPINFDEVKEISNFLPKFIDILFKNSVDESLDVFRMFENYTRAKEKSLKMTKDGIVIPKVLIISPSMQCNLDCIGCYAKGYPKDDELSLEEINRVIKEAKDLGIFLFIISGGEPFFREGLLDVLANHRDVVCWIFTNGTLFTETVADCLEKCRTIFPLFSIEGFKRETDTWRGKGTYEKIILAMELARKRNIQFGFSTTVTKRNIFTVTQEEFIGGMIEAGCKVGIYLNYNHKDNNIPDTFSCDRIEKQLLKEVIEKHNEKENIVLFDQSAWEEVVGGCLSAVNGLLHINSQGDIDPCPMVRLPGGNIRDKSLKDILGSEIFVQMRQNKGLAEDGFHQCVLKGSSA</sequence>
<dbReference type="SFLD" id="SFLDS00029">
    <property type="entry name" value="Radical_SAM"/>
    <property type="match status" value="1"/>
</dbReference>
<dbReference type="Pfam" id="PF13186">
    <property type="entry name" value="SPASM"/>
    <property type="match status" value="1"/>
</dbReference>
<dbReference type="GO" id="GO:0003824">
    <property type="term" value="F:catalytic activity"/>
    <property type="evidence" value="ECO:0007669"/>
    <property type="project" value="InterPro"/>
</dbReference>
<dbReference type="PROSITE" id="PS51918">
    <property type="entry name" value="RADICAL_SAM"/>
    <property type="match status" value="1"/>
</dbReference>
<dbReference type="AlphaFoldDB" id="A0A1F7RLS7"/>
<dbReference type="PANTHER" id="PTHR43524">
    <property type="entry name" value="RADICAL SAM SUPERFAMILY PROTEIN"/>
    <property type="match status" value="1"/>
</dbReference>
<dbReference type="Proteomes" id="UP000178526">
    <property type="component" value="Unassembled WGS sequence"/>
</dbReference>
<comment type="caution">
    <text evidence="6">The sequence shown here is derived from an EMBL/GenBank/DDBJ whole genome shotgun (WGS) entry which is preliminary data.</text>
</comment>
<protein>
    <recommendedName>
        <fullName evidence="5">Radical SAM core domain-containing protein</fullName>
    </recommendedName>
</protein>
<dbReference type="GO" id="GO:0046872">
    <property type="term" value="F:metal ion binding"/>
    <property type="evidence" value="ECO:0007669"/>
    <property type="project" value="UniProtKB-KW"/>
</dbReference>
<dbReference type="InterPro" id="IPR013785">
    <property type="entry name" value="Aldolase_TIM"/>
</dbReference>
<keyword evidence="2" id="KW-0479">Metal-binding</keyword>
<keyword evidence="1" id="KW-0949">S-adenosyl-L-methionine</keyword>
<accession>A0A1F7RLS7</accession>
<dbReference type="InterPro" id="IPR007197">
    <property type="entry name" value="rSAM"/>
</dbReference>
<reference evidence="6 7" key="1">
    <citation type="journal article" date="2016" name="Nat. Commun.">
        <title>Thousands of microbial genomes shed light on interconnected biogeochemical processes in an aquifer system.</title>
        <authorList>
            <person name="Anantharaman K."/>
            <person name="Brown C.T."/>
            <person name="Hug L.A."/>
            <person name="Sharon I."/>
            <person name="Castelle C.J."/>
            <person name="Probst A.J."/>
            <person name="Thomas B.C."/>
            <person name="Singh A."/>
            <person name="Wilkins M.J."/>
            <person name="Karaoz U."/>
            <person name="Brodie E.L."/>
            <person name="Williams K.H."/>
            <person name="Hubbard S.S."/>
            <person name="Banfield J.F."/>
        </authorList>
    </citation>
    <scope>NUCLEOTIDE SEQUENCE [LARGE SCALE GENOMIC DNA]</scope>
</reference>
<evidence type="ECO:0000256" key="2">
    <source>
        <dbReference type="ARBA" id="ARBA00022723"/>
    </source>
</evidence>
<gene>
    <name evidence="6" type="ORF">A2042_09145</name>
</gene>